<dbReference type="InterPro" id="IPR057825">
    <property type="entry name" value="WWE_SEC23-DDH2"/>
</dbReference>
<reference evidence="3" key="1">
    <citation type="submission" date="2023-10" db="EMBL/GenBank/DDBJ databases">
        <title>Genome assemblies of two species of porcelain crab, Petrolisthes cinctipes and Petrolisthes manimaculis (Anomura: Porcellanidae).</title>
        <authorList>
            <person name="Angst P."/>
        </authorList>
    </citation>
    <scope>NUCLEOTIDE SEQUENCE</scope>
    <source>
        <strain evidence="3">PB745_01</strain>
        <tissue evidence="3">Gill</tissue>
    </source>
</reference>
<organism evidence="3 4">
    <name type="scientific">Petrolisthes cinctipes</name>
    <name type="common">Flat porcelain crab</name>
    <dbReference type="NCBI Taxonomy" id="88211"/>
    <lineage>
        <taxon>Eukaryota</taxon>
        <taxon>Metazoa</taxon>
        <taxon>Ecdysozoa</taxon>
        <taxon>Arthropoda</taxon>
        <taxon>Crustacea</taxon>
        <taxon>Multicrustacea</taxon>
        <taxon>Malacostraca</taxon>
        <taxon>Eumalacostraca</taxon>
        <taxon>Eucarida</taxon>
        <taxon>Decapoda</taxon>
        <taxon>Pleocyemata</taxon>
        <taxon>Anomura</taxon>
        <taxon>Galatheoidea</taxon>
        <taxon>Porcellanidae</taxon>
        <taxon>Petrolisthes</taxon>
    </lineage>
</organism>
<dbReference type="PANTHER" id="PTHR23509:SF10">
    <property type="entry name" value="LD21067P"/>
    <property type="match status" value="1"/>
</dbReference>
<name>A0AAE1BJA9_PETCI</name>
<evidence type="ECO:0000313" key="4">
    <source>
        <dbReference type="Proteomes" id="UP001286313"/>
    </source>
</evidence>
<dbReference type="PANTHER" id="PTHR23509">
    <property type="entry name" value="PA-PL1 PHOSPHOLIPASE FAMILY"/>
    <property type="match status" value="1"/>
</dbReference>
<dbReference type="InterPro" id="IPR058055">
    <property type="entry name" value="PA-PLA1"/>
</dbReference>
<sequence length="473" mass="49062">LASTTPSSTTGSTVAAGGAATEEWGAAPPHHQHPRCGGGAGGVAAVLVRRLVRPRRSISTRQYPRRYPWREGDTTSPYPHGDAPLSTGRRRKGGRGAGGGGGGGGDTEANAQQTANLDTDGASLDPNGASLETFGANIGPSSGGNGANGGGGGNGAIGANVGGGNGVNRGGEVGEGNGANGIGGIGANRLGGNGAIGANIVGGNGASRLGGNGANGANGGKDLNGSVRRCSWFHKGAMDSTPVPYTEREAAGLEEAYRACVTSGKWHSAVEQEDGSRVVLHSPRALVHFTALDADFPTPVSANGTQAPLTVRRGTEDFEIEDGENETVNHLLLIVHGIGSVCDLKLRPVHQCVDDFRKLGRTLLSTHFREAVEAGEAGRVEVLPISWHKALHGEATGIDEKLRPITLRSIPKLREFTNDTILDALLYTSPVYCQHIIDTVASEMERLYSLYKQRNPHFNHLIFPHFHSSSGAI</sequence>
<feature type="compositionally biased region" description="Gly residues" evidence="1">
    <location>
        <begin position="95"/>
        <end position="106"/>
    </location>
</feature>
<dbReference type="GO" id="GO:0030134">
    <property type="term" value="C:COPII-coated ER to Golgi transport vesicle"/>
    <property type="evidence" value="ECO:0007669"/>
    <property type="project" value="TreeGrafter"/>
</dbReference>
<evidence type="ECO:0000259" key="2">
    <source>
        <dbReference type="Pfam" id="PF23464"/>
    </source>
</evidence>
<dbReference type="GO" id="GO:0004620">
    <property type="term" value="F:phospholipase activity"/>
    <property type="evidence" value="ECO:0007669"/>
    <property type="project" value="TreeGrafter"/>
</dbReference>
<dbReference type="Proteomes" id="UP001286313">
    <property type="component" value="Unassembled WGS sequence"/>
</dbReference>
<feature type="non-terminal residue" evidence="3">
    <location>
        <position position="473"/>
    </location>
</feature>
<feature type="region of interest" description="Disordered" evidence="1">
    <location>
        <begin position="57"/>
        <end position="149"/>
    </location>
</feature>
<dbReference type="Pfam" id="PF23464">
    <property type="entry name" value="WWE_3"/>
    <property type="match status" value="1"/>
</dbReference>
<dbReference type="EMBL" id="JAWQEG010007702">
    <property type="protein sequence ID" value="KAK3851842.1"/>
    <property type="molecule type" value="Genomic_DNA"/>
</dbReference>
<feature type="domain" description="SEC23-DDH2 WWE" evidence="2">
    <location>
        <begin position="235"/>
        <end position="317"/>
    </location>
</feature>
<accession>A0AAE1BJA9</accession>
<gene>
    <name evidence="3" type="ORF">Pcinc_041540</name>
</gene>
<evidence type="ECO:0000256" key="1">
    <source>
        <dbReference type="SAM" id="MobiDB-lite"/>
    </source>
</evidence>
<proteinExistence type="predicted"/>
<comment type="caution">
    <text evidence="3">The sequence shown here is derived from an EMBL/GenBank/DDBJ whole genome shotgun (WGS) entry which is preliminary data.</text>
</comment>
<keyword evidence="4" id="KW-1185">Reference proteome</keyword>
<protein>
    <recommendedName>
        <fullName evidence="2">SEC23-DDH2 WWE domain-containing protein</fullName>
    </recommendedName>
</protein>
<dbReference type="AlphaFoldDB" id="A0AAE1BJA9"/>
<evidence type="ECO:0000313" key="3">
    <source>
        <dbReference type="EMBL" id="KAK3851842.1"/>
    </source>
</evidence>